<feature type="signal peptide" evidence="1">
    <location>
        <begin position="1"/>
        <end position="23"/>
    </location>
</feature>
<reference evidence="2" key="1">
    <citation type="submission" date="2023-05" db="EMBL/GenBank/DDBJ databases">
        <authorList>
            <person name="Zhang X."/>
        </authorList>
    </citation>
    <scope>NUCLEOTIDE SEQUENCE</scope>
    <source>
        <strain evidence="2">BD1B2-1</strain>
    </source>
</reference>
<organism evidence="2 3">
    <name type="scientific">Xanthocytophaga agilis</name>
    <dbReference type="NCBI Taxonomy" id="3048010"/>
    <lineage>
        <taxon>Bacteria</taxon>
        <taxon>Pseudomonadati</taxon>
        <taxon>Bacteroidota</taxon>
        <taxon>Cytophagia</taxon>
        <taxon>Cytophagales</taxon>
        <taxon>Rhodocytophagaceae</taxon>
        <taxon>Xanthocytophaga</taxon>
    </lineage>
</organism>
<evidence type="ECO:0000256" key="1">
    <source>
        <dbReference type="SAM" id="SignalP"/>
    </source>
</evidence>
<keyword evidence="1" id="KW-0732">Signal</keyword>
<sequence>MKLILIKFSILLLLTSLSLVSQAGKNIISIEQHWVSTTYRKCLATKLPCDCSTRPDRYLSINIDTVHDECIILPVESNETYLFDLQKSASNEYIVIGKSNDSIRNLGSIRYIDKHLQFTATHIVTTFVQYVENGIDNYSDQWYERYNITLINGALQQRNYPSMEAILNRDSLYCTCNWELGVNLVGSRQKNESWILEQKGTNLYVYEYTNVNEDKSFPVVIKKKKIAKYKV</sequence>
<dbReference type="Proteomes" id="UP001232063">
    <property type="component" value="Unassembled WGS sequence"/>
</dbReference>
<evidence type="ECO:0000313" key="2">
    <source>
        <dbReference type="EMBL" id="MDJ1506864.1"/>
    </source>
</evidence>
<feature type="chain" id="PRO_5042073227" evidence="1">
    <location>
        <begin position="24"/>
        <end position="231"/>
    </location>
</feature>
<keyword evidence="3" id="KW-1185">Reference proteome</keyword>
<dbReference type="RefSeq" id="WP_314520135.1">
    <property type="nucleotide sequence ID" value="NZ_JASJOU010000030.1"/>
</dbReference>
<proteinExistence type="predicted"/>
<accession>A0AAE3RAU5</accession>
<evidence type="ECO:0000313" key="3">
    <source>
        <dbReference type="Proteomes" id="UP001232063"/>
    </source>
</evidence>
<name>A0AAE3RAU5_9BACT</name>
<dbReference type="AlphaFoldDB" id="A0AAE3RAU5"/>
<protein>
    <submittedName>
        <fullName evidence="2">Uncharacterized protein</fullName>
    </submittedName>
</protein>
<dbReference type="EMBL" id="JASJOU010000030">
    <property type="protein sequence ID" value="MDJ1506864.1"/>
    <property type="molecule type" value="Genomic_DNA"/>
</dbReference>
<comment type="caution">
    <text evidence="2">The sequence shown here is derived from an EMBL/GenBank/DDBJ whole genome shotgun (WGS) entry which is preliminary data.</text>
</comment>
<gene>
    <name evidence="2" type="ORF">QNI22_39875</name>
</gene>